<protein>
    <submittedName>
        <fullName evidence="1">Uncharacterized protein</fullName>
    </submittedName>
</protein>
<name>A0A8K0E3A1_9ROSA</name>
<accession>A0A8K0E3A1</accession>
<evidence type="ECO:0000313" key="2">
    <source>
        <dbReference type="Proteomes" id="UP000796880"/>
    </source>
</evidence>
<dbReference type="Proteomes" id="UP000796880">
    <property type="component" value="Unassembled WGS sequence"/>
</dbReference>
<comment type="caution">
    <text evidence="1">The sequence shown here is derived from an EMBL/GenBank/DDBJ whole genome shotgun (WGS) entry which is preliminary data.</text>
</comment>
<dbReference type="EMBL" id="VOIH02000009">
    <property type="protein sequence ID" value="KAF3438754.1"/>
    <property type="molecule type" value="Genomic_DNA"/>
</dbReference>
<proteinExistence type="predicted"/>
<reference evidence="1" key="1">
    <citation type="submission" date="2020-03" db="EMBL/GenBank/DDBJ databases">
        <title>A high-quality chromosome-level genome assembly of a woody plant with both climbing and erect habits, Rhamnella rubrinervis.</title>
        <authorList>
            <person name="Lu Z."/>
            <person name="Yang Y."/>
            <person name="Zhu X."/>
            <person name="Sun Y."/>
        </authorList>
    </citation>
    <scope>NUCLEOTIDE SEQUENCE</scope>
    <source>
        <strain evidence="1">BYM</strain>
        <tissue evidence="1">Leaf</tissue>
    </source>
</reference>
<sequence length="160" mass="17256">MLSYAKSGIWEPYCARQNVFARTSWSIWACGCTSWSTVGGVAHVQPSAWEVDFDCWECSHMPKLIFGSLIVRAKCVCTDKLEHVHAVALRGARGGVAHVQPSAWGVGFDCWECSHMPKVIFGSLIVRGKMCLYGQVGAWACGGTSWAVGGGTCSTKCMGS</sequence>
<keyword evidence="2" id="KW-1185">Reference proteome</keyword>
<organism evidence="1 2">
    <name type="scientific">Rhamnella rubrinervis</name>
    <dbReference type="NCBI Taxonomy" id="2594499"/>
    <lineage>
        <taxon>Eukaryota</taxon>
        <taxon>Viridiplantae</taxon>
        <taxon>Streptophyta</taxon>
        <taxon>Embryophyta</taxon>
        <taxon>Tracheophyta</taxon>
        <taxon>Spermatophyta</taxon>
        <taxon>Magnoliopsida</taxon>
        <taxon>eudicotyledons</taxon>
        <taxon>Gunneridae</taxon>
        <taxon>Pentapetalae</taxon>
        <taxon>rosids</taxon>
        <taxon>fabids</taxon>
        <taxon>Rosales</taxon>
        <taxon>Rhamnaceae</taxon>
        <taxon>rhamnoid group</taxon>
        <taxon>Rhamneae</taxon>
        <taxon>Rhamnella</taxon>
    </lineage>
</organism>
<evidence type="ECO:0000313" key="1">
    <source>
        <dbReference type="EMBL" id="KAF3438754.1"/>
    </source>
</evidence>
<gene>
    <name evidence="1" type="ORF">FNV43_RR21518</name>
</gene>
<dbReference type="AlphaFoldDB" id="A0A8K0E3A1"/>